<keyword evidence="10" id="KW-1185">Reference proteome</keyword>
<keyword evidence="8" id="KW-0961">Cell wall biogenesis/degradation</keyword>
<dbReference type="Gene3D" id="3.30.1380.10">
    <property type="match status" value="1"/>
</dbReference>
<name>A0ABU4ST59_9PSEU</name>
<evidence type="ECO:0000256" key="8">
    <source>
        <dbReference type="ARBA" id="ARBA00023316"/>
    </source>
</evidence>
<reference evidence="9 10" key="1">
    <citation type="submission" date="2023-11" db="EMBL/GenBank/DDBJ databases">
        <title>Lentzea sokolovensis, sp. nov., Lentzea kristufkii, sp. nov., and Lentzea miocenensis, sp. nov., rare actinobacteria from Sokolov Coal Basin, Miocene lacustrine sediment, Czech Republic.</title>
        <authorList>
            <person name="Lara A."/>
            <person name="Kotroba L."/>
            <person name="Nouioui I."/>
            <person name="Neumann-Schaal M."/>
            <person name="Mast Y."/>
            <person name="Chronakova A."/>
        </authorList>
    </citation>
    <scope>NUCLEOTIDE SEQUENCE [LARGE SCALE GENOMIC DNA]</scope>
    <source>
        <strain evidence="9 10">BCCO 10_0856</strain>
    </source>
</reference>
<dbReference type="PANTHER" id="PTHR43126:SF2">
    <property type="entry name" value="D-ALANYL-D-ALANINE DIPEPTIDASE"/>
    <property type="match status" value="1"/>
</dbReference>
<comment type="caution">
    <text evidence="9">The sequence shown here is derived from an EMBL/GenBank/DDBJ whole genome shotgun (WGS) entry which is preliminary data.</text>
</comment>
<dbReference type="Proteomes" id="UP001285521">
    <property type="component" value="Unassembled WGS sequence"/>
</dbReference>
<evidence type="ECO:0000256" key="4">
    <source>
        <dbReference type="ARBA" id="ARBA00022801"/>
    </source>
</evidence>
<evidence type="ECO:0000256" key="5">
    <source>
        <dbReference type="ARBA" id="ARBA00022833"/>
    </source>
</evidence>
<evidence type="ECO:0000256" key="2">
    <source>
        <dbReference type="ARBA" id="ARBA00022670"/>
    </source>
</evidence>
<dbReference type="InterPro" id="IPR000755">
    <property type="entry name" value="A_A_dipeptidase"/>
</dbReference>
<dbReference type="EMBL" id="JAXAVW010000002">
    <property type="protein sequence ID" value="MDX8029092.1"/>
    <property type="molecule type" value="Genomic_DNA"/>
</dbReference>
<keyword evidence="5" id="KW-0862">Zinc</keyword>
<keyword evidence="7" id="KW-0482">Metalloprotease</keyword>
<keyword evidence="6" id="KW-0224">Dipeptidase</keyword>
<keyword evidence="4" id="KW-0378">Hydrolase</keyword>
<organism evidence="9 10">
    <name type="scientific">Lentzea miocenica</name>
    <dbReference type="NCBI Taxonomy" id="3095431"/>
    <lineage>
        <taxon>Bacteria</taxon>
        <taxon>Bacillati</taxon>
        <taxon>Actinomycetota</taxon>
        <taxon>Actinomycetes</taxon>
        <taxon>Pseudonocardiales</taxon>
        <taxon>Pseudonocardiaceae</taxon>
        <taxon>Lentzea</taxon>
    </lineage>
</organism>
<dbReference type="InterPro" id="IPR009045">
    <property type="entry name" value="Zn_M74/Hedgehog-like"/>
</dbReference>
<dbReference type="SUPFAM" id="SSF55166">
    <property type="entry name" value="Hedgehog/DD-peptidase"/>
    <property type="match status" value="1"/>
</dbReference>
<dbReference type="RefSeq" id="WP_319964097.1">
    <property type="nucleotide sequence ID" value="NZ_JAXAVW010000002.1"/>
</dbReference>
<proteinExistence type="predicted"/>
<sequence length="205" mass="22157">MTILLADPVVRAMRVLDNGDPLVPLVFAPDVLVRRGLAERLVEARDALPSGVDLRVIEGHRSIADQSAIIERYTGELRELHPSADAVELDRLSSRFVAPLAVAPHVAGAAVDLTLVTTSGAELWMGTEVDATPEESDGACFFDADVDGEARCNRTVLATALRGAGLVNYPTEWWHWSYGDRYWALLSGAGHAVYGPVEVPAWARS</sequence>
<accession>A0ABU4ST59</accession>
<evidence type="ECO:0000256" key="7">
    <source>
        <dbReference type="ARBA" id="ARBA00023049"/>
    </source>
</evidence>
<evidence type="ECO:0000313" key="10">
    <source>
        <dbReference type="Proteomes" id="UP001285521"/>
    </source>
</evidence>
<keyword evidence="3" id="KW-0479">Metal-binding</keyword>
<evidence type="ECO:0000256" key="1">
    <source>
        <dbReference type="ARBA" id="ARBA00001362"/>
    </source>
</evidence>
<dbReference type="PANTHER" id="PTHR43126">
    <property type="entry name" value="D-ALANYL-D-ALANINE DIPEPTIDASE"/>
    <property type="match status" value="1"/>
</dbReference>
<protein>
    <submittedName>
        <fullName evidence="9">M15 family metallopeptidase</fullName>
    </submittedName>
</protein>
<comment type="catalytic activity">
    <reaction evidence="1">
        <text>D-alanyl-D-alanine + H2O = 2 D-alanine</text>
        <dbReference type="Rhea" id="RHEA:20661"/>
        <dbReference type="ChEBI" id="CHEBI:15377"/>
        <dbReference type="ChEBI" id="CHEBI:57416"/>
        <dbReference type="ChEBI" id="CHEBI:57822"/>
        <dbReference type="EC" id="3.4.13.22"/>
    </reaction>
</comment>
<gene>
    <name evidence="9" type="ORF">SK803_02670</name>
</gene>
<keyword evidence="2" id="KW-0645">Protease</keyword>
<dbReference type="Pfam" id="PF01427">
    <property type="entry name" value="Peptidase_M15"/>
    <property type="match status" value="1"/>
</dbReference>
<evidence type="ECO:0000256" key="3">
    <source>
        <dbReference type="ARBA" id="ARBA00022723"/>
    </source>
</evidence>
<evidence type="ECO:0000313" key="9">
    <source>
        <dbReference type="EMBL" id="MDX8029092.1"/>
    </source>
</evidence>
<evidence type="ECO:0000256" key="6">
    <source>
        <dbReference type="ARBA" id="ARBA00022997"/>
    </source>
</evidence>